<proteinExistence type="predicted"/>
<accession>A0A3B1AGQ0</accession>
<dbReference type="InterPro" id="IPR006342">
    <property type="entry name" value="FkbM_mtfrase"/>
</dbReference>
<organism evidence="2">
    <name type="scientific">hydrothermal vent metagenome</name>
    <dbReference type="NCBI Taxonomy" id="652676"/>
    <lineage>
        <taxon>unclassified sequences</taxon>
        <taxon>metagenomes</taxon>
        <taxon>ecological metagenomes</taxon>
    </lineage>
</organism>
<dbReference type="AlphaFoldDB" id="A0A3B1AGQ0"/>
<dbReference type="InterPro" id="IPR029063">
    <property type="entry name" value="SAM-dependent_MTases_sf"/>
</dbReference>
<sequence length="306" mass="35048">MNNFDYSLLARIDIKPNKLRRFLRKASWFFNVYLPKRHDATVLTRNGLLTFDSKDKTTGRILHVYRNHEFSDMMKIVAFLREKGVLAHDCDGTVIDVGGYIGMSSTAFLLEKIFKQSLAFEPSPGNYKLLLKNIENNNLSGSLKAFNTALSDKNGELNFELSDKNYGDHRIRNNTEKGHFGEESREVIVVSAIKFDDFLQQQTEIDQSDIRLIWMDIQGHEVKFIAGARQFLLSHPDVPVMMEFWPYAMLRSGITKAAFSDLVGGIFKKFYSFGNEGFTEYDIADIDTYFERNKEPEGGSAIMLTN</sequence>
<dbReference type="PANTHER" id="PTHR34203">
    <property type="entry name" value="METHYLTRANSFERASE, FKBM FAMILY PROTEIN"/>
    <property type="match status" value="1"/>
</dbReference>
<dbReference type="EMBL" id="UOFT01000076">
    <property type="protein sequence ID" value="VAW99162.1"/>
    <property type="molecule type" value="Genomic_DNA"/>
</dbReference>
<feature type="domain" description="Methyltransferase FkbM" evidence="1">
    <location>
        <begin position="96"/>
        <end position="238"/>
    </location>
</feature>
<dbReference type="Gene3D" id="3.40.50.150">
    <property type="entry name" value="Vaccinia Virus protein VP39"/>
    <property type="match status" value="1"/>
</dbReference>
<reference evidence="2" key="1">
    <citation type="submission" date="2018-06" db="EMBL/GenBank/DDBJ databases">
        <authorList>
            <person name="Zhirakovskaya E."/>
        </authorList>
    </citation>
    <scope>NUCLEOTIDE SEQUENCE</scope>
</reference>
<evidence type="ECO:0000313" key="2">
    <source>
        <dbReference type="EMBL" id="VAW99162.1"/>
    </source>
</evidence>
<protein>
    <recommendedName>
        <fullName evidence="1">Methyltransferase FkbM domain-containing protein</fullName>
    </recommendedName>
</protein>
<dbReference type="PANTHER" id="PTHR34203:SF15">
    <property type="entry name" value="SLL1173 PROTEIN"/>
    <property type="match status" value="1"/>
</dbReference>
<evidence type="ECO:0000259" key="1">
    <source>
        <dbReference type="Pfam" id="PF05050"/>
    </source>
</evidence>
<dbReference type="InterPro" id="IPR052514">
    <property type="entry name" value="SAM-dependent_MTase"/>
</dbReference>
<name>A0A3B1AGQ0_9ZZZZ</name>
<gene>
    <name evidence="2" type="ORF">MNBD_GAMMA23-1477</name>
</gene>
<dbReference type="SUPFAM" id="SSF53335">
    <property type="entry name" value="S-adenosyl-L-methionine-dependent methyltransferases"/>
    <property type="match status" value="1"/>
</dbReference>
<dbReference type="Pfam" id="PF05050">
    <property type="entry name" value="Methyltransf_21"/>
    <property type="match status" value="1"/>
</dbReference>
<dbReference type="NCBIfam" id="TIGR01444">
    <property type="entry name" value="fkbM_fam"/>
    <property type="match status" value="1"/>
</dbReference>